<evidence type="ECO:0000313" key="2">
    <source>
        <dbReference type="EMBL" id="GHD36094.1"/>
    </source>
</evidence>
<proteinExistence type="predicted"/>
<feature type="transmembrane region" description="Helical" evidence="1">
    <location>
        <begin position="36"/>
        <end position="55"/>
    </location>
</feature>
<feature type="transmembrane region" description="Helical" evidence="1">
    <location>
        <begin position="12"/>
        <end position="30"/>
    </location>
</feature>
<accession>A0A918XKE2</accession>
<keyword evidence="1" id="KW-0472">Membrane</keyword>
<keyword evidence="3" id="KW-1185">Reference proteome</keyword>
<keyword evidence="1" id="KW-0812">Transmembrane</keyword>
<dbReference type="EMBL" id="BMXL01000037">
    <property type="protein sequence ID" value="GHD36094.1"/>
    <property type="molecule type" value="Genomic_DNA"/>
</dbReference>
<dbReference type="Proteomes" id="UP000654947">
    <property type="component" value="Unassembled WGS sequence"/>
</dbReference>
<comment type="caution">
    <text evidence="2">The sequence shown here is derived from an EMBL/GenBank/DDBJ whole genome shotgun (WGS) entry which is preliminary data.</text>
</comment>
<reference evidence="2 3" key="1">
    <citation type="journal article" date="2014" name="Int. J. Syst. Evol. Microbiol.">
        <title>Complete genome sequence of Corynebacterium casei LMG S-19264T (=DSM 44701T), isolated from a smear-ripened cheese.</title>
        <authorList>
            <consortium name="US DOE Joint Genome Institute (JGI-PGF)"/>
            <person name="Walter F."/>
            <person name="Albersmeier A."/>
            <person name="Kalinowski J."/>
            <person name="Ruckert C."/>
        </authorList>
    </citation>
    <scope>NUCLEOTIDE SEQUENCE [LARGE SCALE GENOMIC DNA]</scope>
    <source>
        <strain evidence="2 3">KCTC 19473</strain>
    </source>
</reference>
<dbReference type="RefSeq" id="WP_152442566.1">
    <property type="nucleotide sequence ID" value="NZ_BMXL01000037.1"/>
</dbReference>
<protein>
    <recommendedName>
        <fullName evidence="4">PH domain-containing protein</fullName>
    </recommendedName>
</protein>
<sequence>MAPMNIRCNRALAIFILVAGALVLFTALITGESVNVFGGVVLLVLGILLLVNPMLRIEPTEIQVRSPVGMTVKRFPISSPGDLKIEGNKLRHLPRGKKIAGLGFGADSGDVAALRSQLPG</sequence>
<dbReference type="AlphaFoldDB" id="A0A918XKE2"/>
<gene>
    <name evidence="2" type="ORF">GCM10007147_43200</name>
</gene>
<keyword evidence="1" id="KW-1133">Transmembrane helix</keyword>
<name>A0A918XKE2_9ACTN</name>
<evidence type="ECO:0000313" key="3">
    <source>
        <dbReference type="Proteomes" id="UP000654947"/>
    </source>
</evidence>
<evidence type="ECO:0000256" key="1">
    <source>
        <dbReference type="SAM" id="Phobius"/>
    </source>
</evidence>
<organism evidence="2 3">
    <name type="scientific">Nocardiopsis kunsanensis</name>
    <dbReference type="NCBI Taxonomy" id="141693"/>
    <lineage>
        <taxon>Bacteria</taxon>
        <taxon>Bacillati</taxon>
        <taxon>Actinomycetota</taxon>
        <taxon>Actinomycetes</taxon>
        <taxon>Streptosporangiales</taxon>
        <taxon>Nocardiopsidaceae</taxon>
        <taxon>Nocardiopsis</taxon>
    </lineage>
</organism>
<evidence type="ECO:0008006" key="4">
    <source>
        <dbReference type="Google" id="ProtNLM"/>
    </source>
</evidence>